<dbReference type="InterPro" id="IPR038765">
    <property type="entry name" value="Papain-like_cys_pep_sf"/>
</dbReference>
<dbReference type="PROSITE" id="PS50990">
    <property type="entry name" value="PEPTIDASE_C39"/>
    <property type="match status" value="1"/>
</dbReference>
<feature type="domain" description="Peptidase C39" evidence="1">
    <location>
        <begin position="10"/>
        <end position="140"/>
    </location>
</feature>
<dbReference type="GO" id="GO:0006508">
    <property type="term" value="P:proteolysis"/>
    <property type="evidence" value="ECO:0007669"/>
    <property type="project" value="InterPro"/>
</dbReference>
<protein>
    <recommendedName>
        <fullName evidence="1">Peptidase C39 domain-containing protein</fullName>
    </recommendedName>
</protein>
<dbReference type="Proteomes" id="UP000176284">
    <property type="component" value="Unassembled WGS sequence"/>
</dbReference>
<dbReference type="GO" id="GO:0005524">
    <property type="term" value="F:ATP binding"/>
    <property type="evidence" value="ECO:0007669"/>
    <property type="project" value="InterPro"/>
</dbReference>
<dbReference type="SUPFAM" id="SSF54001">
    <property type="entry name" value="Cysteine proteinases"/>
    <property type="match status" value="1"/>
</dbReference>
<name>A0A1G1ZTB5_9BACT</name>
<dbReference type="Pfam" id="PF03412">
    <property type="entry name" value="Peptidase_C39"/>
    <property type="match status" value="1"/>
</dbReference>
<dbReference type="EMBL" id="MHJM01000019">
    <property type="protein sequence ID" value="OGY67721.1"/>
    <property type="molecule type" value="Genomic_DNA"/>
</dbReference>
<reference evidence="2 3" key="1">
    <citation type="journal article" date="2016" name="Nat. Commun.">
        <title>Thousands of microbial genomes shed light on interconnected biogeochemical processes in an aquifer system.</title>
        <authorList>
            <person name="Anantharaman K."/>
            <person name="Brown C.T."/>
            <person name="Hug L.A."/>
            <person name="Sharon I."/>
            <person name="Castelle C.J."/>
            <person name="Probst A.J."/>
            <person name="Thomas B.C."/>
            <person name="Singh A."/>
            <person name="Wilkins M.J."/>
            <person name="Karaoz U."/>
            <person name="Brodie E.L."/>
            <person name="Williams K.H."/>
            <person name="Hubbard S.S."/>
            <person name="Banfield J.F."/>
        </authorList>
    </citation>
    <scope>NUCLEOTIDE SEQUENCE [LARGE SCALE GENOMIC DNA]</scope>
</reference>
<evidence type="ECO:0000313" key="3">
    <source>
        <dbReference type="Proteomes" id="UP000176284"/>
    </source>
</evidence>
<comment type="caution">
    <text evidence="2">The sequence shown here is derived from an EMBL/GenBank/DDBJ whole genome shotgun (WGS) entry which is preliminary data.</text>
</comment>
<sequence length="149" mass="17881">MEKIIPYYRQKNKYYCGPASLAMVFDYFGKRLSQERLAKELHTTPREGSDNPVMIRVAKRHGFSVSTYRRANFQILRRFLDKRVPVIVAYIEPAGNEGHYAVVSSLTRNYIVLRDPWNGKNFQLSRYEFLRRWRDEEKKQERWLMAVQK</sequence>
<dbReference type="InterPro" id="IPR005074">
    <property type="entry name" value="Peptidase_C39"/>
</dbReference>
<accession>A0A1G1ZTB5</accession>
<proteinExistence type="predicted"/>
<evidence type="ECO:0000259" key="1">
    <source>
        <dbReference type="PROSITE" id="PS50990"/>
    </source>
</evidence>
<dbReference type="STRING" id="1798410.A3H63_01330"/>
<dbReference type="GO" id="GO:0016020">
    <property type="term" value="C:membrane"/>
    <property type="evidence" value="ECO:0007669"/>
    <property type="project" value="InterPro"/>
</dbReference>
<dbReference type="Gene3D" id="3.90.70.10">
    <property type="entry name" value="Cysteine proteinases"/>
    <property type="match status" value="1"/>
</dbReference>
<evidence type="ECO:0000313" key="2">
    <source>
        <dbReference type="EMBL" id="OGY67721.1"/>
    </source>
</evidence>
<gene>
    <name evidence="2" type="ORF">A3H63_01330</name>
</gene>
<dbReference type="AlphaFoldDB" id="A0A1G1ZTB5"/>
<dbReference type="GO" id="GO:0008233">
    <property type="term" value="F:peptidase activity"/>
    <property type="evidence" value="ECO:0007669"/>
    <property type="project" value="InterPro"/>
</dbReference>
<organism evidence="2 3">
    <name type="scientific">Candidatus Harrisonbacteria bacterium RIFCSPLOWO2_02_FULL_45_10c</name>
    <dbReference type="NCBI Taxonomy" id="1798410"/>
    <lineage>
        <taxon>Bacteria</taxon>
        <taxon>Candidatus Harrisoniibacteriota</taxon>
    </lineage>
</organism>